<dbReference type="AlphaFoldDB" id="A0A178ZNI1"/>
<proteinExistence type="predicted"/>
<keyword evidence="5" id="KW-1185">Reference proteome</keyword>
<evidence type="ECO:0000313" key="4">
    <source>
        <dbReference type="EMBL" id="OAP61378.1"/>
    </source>
</evidence>
<evidence type="ECO:0000313" key="5">
    <source>
        <dbReference type="Proteomes" id="UP000078343"/>
    </source>
</evidence>
<gene>
    <name evidence="4" type="ORF">AYL99_03581</name>
</gene>
<comment type="caution">
    <text evidence="4">The sequence shown here is derived from an EMBL/GenBank/DDBJ whole genome shotgun (WGS) entry which is preliminary data.</text>
</comment>
<feature type="compositionally biased region" description="Basic and acidic residues" evidence="1">
    <location>
        <begin position="144"/>
        <end position="186"/>
    </location>
</feature>
<feature type="region of interest" description="Disordered" evidence="1">
    <location>
        <begin position="1"/>
        <end position="202"/>
    </location>
</feature>
<dbReference type="InterPro" id="IPR013957">
    <property type="entry name" value="SNRNP27"/>
</dbReference>
<keyword evidence="2" id="KW-0812">Transmembrane</keyword>
<dbReference type="EMBL" id="LVYI01000003">
    <property type="protein sequence ID" value="OAP61378.1"/>
    <property type="molecule type" value="Genomic_DNA"/>
</dbReference>
<sequence>MDERPAKRTKRTTSAAMWDEDEKTDSRPGSSGRDHKPKPRDIRDEDRRGPRRDDERRRRSRSRDTPDGRRERSRSKERPAHRDRNRDKERDRDRDRGGGGRGRDVNGHGRRERSKSRDRKRDSKDHRAERSYRRSRSRSPARTGGRDGVRTRSPLRRSDHDRTRPRDRNKPDDEEPRAPKPKDEQRAAQTEKPLTNGDAMAVDEDDEDALLRKMMGFTTFKSTQNTKVPGNQIYGTFEPIEVIDSRIDGFQGDLRGLASCVYYQITGQMRLGEEDLPELDRTATDSMSAIIFLFMLHYLASVTVSTIAYQLAGKCSATSDAALLQTHEEHSHNKPRIENLHARQEVFHLLKHKQ</sequence>
<dbReference type="Proteomes" id="UP000078343">
    <property type="component" value="Unassembled WGS sequence"/>
</dbReference>
<reference evidence="4 5" key="1">
    <citation type="submission" date="2016-04" db="EMBL/GenBank/DDBJ databases">
        <title>Draft genome of Fonsecaea erecta CBS 125763.</title>
        <authorList>
            <person name="Weiss V.A."/>
            <person name="Vicente V.A."/>
            <person name="Raittz R.T."/>
            <person name="Moreno L.F."/>
            <person name="De Souza E.M."/>
            <person name="Pedrosa F.O."/>
            <person name="Steffens M.B."/>
            <person name="Faoro H."/>
            <person name="Tadra-Sfeir M.Z."/>
            <person name="Najafzadeh M.J."/>
            <person name="Felipe M.S."/>
            <person name="Teixeira M."/>
            <person name="Sun J."/>
            <person name="Xi L."/>
            <person name="Gomes R."/>
            <person name="De Azevedo C.M."/>
            <person name="Salgado C.G."/>
            <person name="Da Silva M.B."/>
            <person name="Nascimento M.F."/>
            <person name="Queiroz-Telles F."/>
            <person name="Attili D.S."/>
            <person name="Gorbushina A."/>
        </authorList>
    </citation>
    <scope>NUCLEOTIDE SEQUENCE [LARGE SCALE GENOMIC DNA]</scope>
    <source>
        <strain evidence="4 5">CBS 125763</strain>
    </source>
</reference>
<feature type="compositionally biased region" description="Basic and acidic residues" evidence="1">
    <location>
        <begin position="119"/>
        <end position="132"/>
    </location>
</feature>
<feature type="domain" description="U4/U6.U5 small nuclear ribonucleoprotein 27kDa protein" evidence="3">
    <location>
        <begin position="206"/>
        <end position="235"/>
    </location>
</feature>
<dbReference type="GO" id="GO:0008380">
    <property type="term" value="P:RNA splicing"/>
    <property type="evidence" value="ECO:0007669"/>
    <property type="project" value="InterPro"/>
</dbReference>
<accession>A0A178ZNI1</accession>
<organism evidence="4 5">
    <name type="scientific">Fonsecaea erecta</name>
    <dbReference type="NCBI Taxonomy" id="1367422"/>
    <lineage>
        <taxon>Eukaryota</taxon>
        <taxon>Fungi</taxon>
        <taxon>Dikarya</taxon>
        <taxon>Ascomycota</taxon>
        <taxon>Pezizomycotina</taxon>
        <taxon>Eurotiomycetes</taxon>
        <taxon>Chaetothyriomycetidae</taxon>
        <taxon>Chaetothyriales</taxon>
        <taxon>Herpotrichiellaceae</taxon>
        <taxon>Fonsecaea</taxon>
    </lineage>
</organism>
<name>A0A178ZNI1_9EURO</name>
<dbReference type="RefSeq" id="XP_018694745.1">
    <property type="nucleotide sequence ID" value="XM_018835095.1"/>
</dbReference>
<keyword evidence="2" id="KW-1133">Transmembrane helix</keyword>
<keyword evidence="2" id="KW-0472">Membrane</keyword>
<feature type="compositionally biased region" description="Basic and acidic residues" evidence="1">
    <location>
        <begin position="39"/>
        <end position="109"/>
    </location>
</feature>
<evidence type="ECO:0000256" key="2">
    <source>
        <dbReference type="SAM" id="Phobius"/>
    </source>
</evidence>
<dbReference type="GeneID" id="30007750"/>
<evidence type="ECO:0000256" key="1">
    <source>
        <dbReference type="SAM" id="MobiDB-lite"/>
    </source>
</evidence>
<dbReference type="OrthoDB" id="21368at2759"/>
<dbReference type="Pfam" id="PF08648">
    <property type="entry name" value="SNRNP27"/>
    <property type="match status" value="1"/>
</dbReference>
<dbReference type="STRING" id="1367422.A0A178ZNI1"/>
<feature type="transmembrane region" description="Helical" evidence="2">
    <location>
        <begin position="289"/>
        <end position="309"/>
    </location>
</feature>
<evidence type="ECO:0000259" key="3">
    <source>
        <dbReference type="Pfam" id="PF08648"/>
    </source>
</evidence>
<protein>
    <recommendedName>
        <fullName evidence="3">U4/U6.U5 small nuclear ribonucleoprotein 27kDa protein domain-containing protein</fullName>
    </recommendedName>
</protein>